<gene>
    <name evidence="3" type="ORF">A3H68_00910</name>
</gene>
<keyword evidence="2" id="KW-0472">Membrane</keyword>
<feature type="region of interest" description="Disordered" evidence="1">
    <location>
        <begin position="190"/>
        <end position="230"/>
    </location>
</feature>
<keyword evidence="2" id="KW-0812">Transmembrane</keyword>
<evidence type="ECO:0000313" key="4">
    <source>
        <dbReference type="Proteomes" id="UP000176429"/>
    </source>
</evidence>
<evidence type="ECO:0000313" key="3">
    <source>
        <dbReference type="EMBL" id="OHA41751.1"/>
    </source>
</evidence>
<name>A0A1G2P2F3_9BACT</name>
<feature type="transmembrane region" description="Helical" evidence="2">
    <location>
        <begin position="29"/>
        <end position="51"/>
    </location>
</feature>
<accession>A0A1G2P2F3</accession>
<dbReference type="AlphaFoldDB" id="A0A1G2P2F3"/>
<evidence type="ECO:0000256" key="2">
    <source>
        <dbReference type="SAM" id="Phobius"/>
    </source>
</evidence>
<keyword evidence="2" id="KW-1133">Transmembrane helix</keyword>
<organism evidence="3 4">
    <name type="scientific">Candidatus Taylorbacteria bacterium RIFCSPLOWO2_02_FULL_46_40</name>
    <dbReference type="NCBI Taxonomy" id="1802329"/>
    <lineage>
        <taxon>Bacteria</taxon>
        <taxon>Candidatus Tayloriibacteriota</taxon>
    </lineage>
</organism>
<evidence type="ECO:0008006" key="5">
    <source>
        <dbReference type="Google" id="ProtNLM"/>
    </source>
</evidence>
<evidence type="ECO:0000256" key="1">
    <source>
        <dbReference type="SAM" id="MobiDB-lite"/>
    </source>
</evidence>
<dbReference type="Proteomes" id="UP000176429">
    <property type="component" value="Unassembled WGS sequence"/>
</dbReference>
<comment type="caution">
    <text evidence="3">The sequence shown here is derived from an EMBL/GenBank/DDBJ whole genome shotgun (WGS) entry which is preliminary data.</text>
</comment>
<dbReference type="EMBL" id="MHSH01000019">
    <property type="protein sequence ID" value="OHA41751.1"/>
    <property type="molecule type" value="Genomic_DNA"/>
</dbReference>
<reference evidence="3 4" key="1">
    <citation type="journal article" date="2016" name="Nat. Commun.">
        <title>Thousands of microbial genomes shed light on interconnected biogeochemical processes in an aquifer system.</title>
        <authorList>
            <person name="Anantharaman K."/>
            <person name="Brown C.T."/>
            <person name="Hug L.A."/>
            <person name="Sharon I."/>
            <person name="Castelle C.J."/>
            <person name="Probst A.J."/>
            <person name="Thomas B.C."/>
            <person name="Singh A."/>
            <person name="Wilkins M.J."/>
            <person name="Karaoz U."/>
            <person name="Brodie E.L."/>
            <person name="Williams K.H."/>
            <person name="Hubbard S.S."/>
            <person name="Banfield J.F."/>
        </authorList>
    </citation>
    <scope>NUCLEOTIDE SEQUENCE [LARGE SCALE GENOMIC DNA]</scope>
</reference>
<feature type="compositionally biased region" description="Low complexity" evidence="1">
    <location>
        <begin position="206"/>
        <end position="220"/>
    </location>
</feature>
<proteinExistence type="predicted"/>
<sequence length="230" mass="24942">MEPKFQTTFIPKKPISGAFEVKRREHVGAFLGASVILALITLGLAAGFYFWGKTIGDSIISLDGKISDARKLLDENSFIAFQKLNDRVKSAKSILAGRYSYFDFLSYLERALLKNISVVSLTVKKASGEYTAELNGEALSFQAVALQSDEFAKHPAVKKAIFSDLGMDKTRRVVFQVALAVDPPLINKDLARPDVPAEDEPEILSGDGAVAPPAGDVPGANGSDIDNFRF</sequence>
<protein>
    <recommendedName>
        <fullName evidence="5">PilN domain-containing protein</fullName>
    </recommendedName>
</protein>